<dbReference type="Pfam" id="PF00061">
    <property type="entry name" value="Lipocalin"/>
    <property type="match status" value="1"/>
</dbReference>
<name>A0A6J3RKD2_TURTR</name>
<dbReference type="CTD" id="401562"/>
<dbReference type="Proteomes" id="UP000245320">
    <property type="component" value="Chromosome 6"/>
</dbReference>
<evidence type="ECO:0000256" key="3">
    <source>
        <dbReference type="SAM" id="MobiDB-lite"/>
    </source>
</evidence>
<protein>
    <submittedName>
        <fullName evidence="6">Lipocalin-like 1 protein</fullName>
    </submittedName>
</protein>
<dbReference type="RefSeq" id="XP_033715246.1">
    <property type="nucleotide sequence ID" value="XM_033859355.1"/>
</dbReference>
<dbReference type="FunCoup" id="A0A6J3RKD2">
    <property type="interactions" value="1"/>
</dbReference>
<feature type="region of interest" description="Disordered" evidence="3">
    <location>
        <begin position="139"/>
        <end position="158"/>
    </location>
</feature>
<proteinExistence type="inferred from homology"/>
<evidence type="ECO:0000256" key="1">
    <source>
        <dbReference type="ARBA" id="ARBA00006889"/>
    </source>
</evidence>
<dbReference type="SUPFAM" id="SSF50814">
    <property type="entry name" value="Lipocalins"/>
    <property type="match status" value="1"/>
</dbReference>
<dbReference type="OrthoDB" id="9627583at2759"/>
<dbReference type="GeneID" id="117312821"/>
<dbReference type="Gene3D" id="2.40.128.20">
    <property type="match status" value="1"/>
</dbReference>
<evidence type="ECO:0000256" key="2">
    <source>
        <dbReference type="ARBA" id="ARBA00022448"/>
    </source>
</evidence>
<dbReference type="PANTHER" id="PTHR11430:SF77">
    <property type="entry name" value="LIPOCALIN-LIKE 1 PROTEIN"/>
    <property type="match status" value="1"/>
</dbReference>
<sequence length="158" mass="17073">MSGSCPAPRFQFQGIWCTAGAVSDDQGFLDSKDSMKMPAVLVIPLANGDLGLKFGPDGGCQKTDVTPSKDAVDGRLSSAAMAQTNIRVAFADYKHFTVLYSKTQKRDVRNVWLRPYTRAPEPFPEDAQKMQQLAPQVGLNPSQGALLPKSDQWAGALA</sequence>
<dbReference type="InterPro" id="IPR002345">
    <property type="entry name" value="Lipocalin"/>
</dbReference>
<reference evidence="6" key="1">
    <citation type="submission" date="2025-08" db="UniProtKB">
        <authorList>
            <consortium name="RefSeq"/>
        </authorList>
    </citation>
    <scope>IDENTIFICATION</scope>
    <source>
        <tissue evidence="6">Spleen</tissue>
    </source>
</reference>
<evidence type="ECO:0000313" key="5">
    <source>
        <dbReference type="Proteomes" id="UP000245320"/>
    </source>
</evidence>
<keyword evidence="2" id="KW-0813">Transport</keyword>
<organism evidence="5 6">
    <name type="scientific">Tursiops truncatus</name>
    <name type="common">Atlantic bottle-nosed dolphin</name>
    <name type="synonym">Delphinus truncatus</name>
    <dbReference type="NCBI Taxonomy" id="9739"/>
    <lineage>
        <taxon>Eukaryota</taxon>
        <taxon>Metazoa</taxon>
        <taxon>Chordata</taxon>
        <taxon>Craniata</taxon>
        <taxon>Vertebrata</taxon>
        <taxon>Euteleostomi</taxon>
        <taxon>Mammalia</taxon>
        <taxon>Eutheria</taxon>
        <taxon>Laurasiatheria</taxon>
        <taxon>Artiodactyla</taxon>
        <taxon>Whippomorpha</taxon>
        <taxon>Cetacea</taxon>
        <taxon>Odontoceti</taxon>
        <taxon>Delphinidae</taxon>
        <taxon>Tursiops</taxon>
    </lineage>
</organism>
<dbReference type="InterPro" id="IPR000566">
    <property type="entry name" value="Lipocln_cytosolic_FA-bd_dom"/>
</dbReference>
<accession>A0A6J3RKD2</accession>
<evidence type="ECO:0000259" key="4">
    <source>
        <dbReference type="Pfam" id="PF00061"/>
    </source>
</evidence>
<dbReference type="InParanoid" id="A0A6J3RKD2"/>
<dbReference type="GO" id="GO:0036094">
    <property type="term" value="F:small molecule binding"/>
    <property type="evidence" value="ECO:0007669"/>
    <property type="project" value="InterPro"/>
</dbReference>
<dbReference type="PANTHER" id="PTHR11430">
    <property type="entry name" value="LIPOCALIN"/>
    <property type="match status" value="1"/>
</dbReference>
<dbReference type="InterPro" id="IPR012674">
    <property type="entry name" value="Calycin"/>
</dbReference>
<keyword evidence="5" id="KW-1185">Reference proteome</keyword>
<dbReference type="AlphaFoldDB" id="A0A6J3RKD2"/>
<gene>
    <name evidence="6" type="primary">LCNL1</name>
</gene>
<comment type="similarity">
    <text evidence="1">Belongs to the calycin superfamily. Lipocalin family.</text>
</comment>
<feature type="domain" description="Lipocalin/cytosolic fatty-acid binding" evidence="4">
    <location>
        <begin position="14"/>
        <end position="140"/>
    </location>
</feature>
<evidence type="ECO:0000313" key="6">
    <source>
        <dbReference type="RefSeq" id="XP_033715246.1"/>
    </source>
</evidence>